<gene>
    <name evidence="13" type="ORF">EAJ03_09995</name>
    <name evidence="12" type="ORF">F2Z23_10585</name>
</gene>
<dbReference type="GO" id="GO:0005886">
    <property type="term" value="C:plasma membrane"/>
    <property type="evidence" value="ECO:0007669"/>
    <property type="project" value="UniProtKB-SubCell"/>
</dbReference>
<evidence type="ECO:0000256" key="10">
    <source>
        <dbReference type="SAM" id="Phobius"/>
    </source>
</evidence>
<feature type="transmembrane region" description="Helical" evidence="10">
    <location>
        <begin position="12"/>
        <end position="29"/>
    </location>
</feature>
<accession>A0A4Q5GXX9</accession>
<sequence length="77" mass="8968">MKDYTLEKRKYVIGMAAVVIVLIYVIRLFDLQIMTDDYKKNADSNAFLNKIQYPSRGAIYDRNGKLLVFNQPAYDIT</sequence>
<dbReference type="EMBL" id="RCXL01000013">
    <property type="protein sequence ID" value="RYT73726.1"/>
    <property type="molecule type" value="Genomic_DNA"/>
</dbReference>
<dbReference type="EMBL" id="VVZX01000012">
    <property type="protein sequence ID" value="KAA5273768.1"/>
    <property type="molecule type" value="Genomic_DNA"/>
</dbReference>
<comment type="subcellular location">
    <subcellularLocation>
        <location evidence="2">Cell membrane</location>
    </subcellularLocation>
    <subcellularLocation>
        <location evidence="1">Membrane</location>
        <topology evidence="1">Single-pass membrane protein</topology>
    </subcellularLocation>
</comment>
<evidence type="ECO:0000256" key="4">
    <source>
        <dbReference type="ARBA" id="ARBA00022645"/>
    </source>
</evidence>
<keyword evidence="8 10" id="KW-1133">Transmembrane helix</keyword>
<dbReference type="AlphaFoldDB" id="A0A4Q5GXX9"/>
<dbReference type="InterPro" id="IPR036138">
    <property type="entry name" value="PBP_dimer_sf"/>
</dbReference>
<reference evidence="12 15" key="1">
    <citation type="journal article" date="2019" name="Nat. Med.">
        <title>A library of human gut bacterial isolates paired with longitudinal multiomics data enables mechanistic microbiome research.</title>
        <authorList>
            <person name="Poyet M."/>
            <person name="Groussin M."/>
            <person name="Gibbons S.M."/>
            <person name="Avila-Pacheco J."/>
            <person name="Jiang X."/>
            <person name="Kearney S.M."/>
            <person name="Perrotta A.R."/>
            <person name="Berdy B."/>
            <person name="Zhao S."/>
            <person name="Lieberman T.D."/>
            <person name="Swanson P.K."/>
            <person name="Smith M."/>
            <person name="Roesemann S."/>
            <person name="Alexander J.E."/>
            <person name="Rich S.A."/>
            <person name="Livny J."/>
            <person name="Vlamakis H."/>
            <person name="Clish C."/>
            <person name="Bullock K."/>
            <person name="Deik A."/>
            <person name="Scott J."/>
            <person name="Pierce K.A."/>
            <person name="Xavier R.J."/>
            <person name="Alm E.J."/>
        </authorList>
    </citation>
    <scope>NUCLEOTIDE SEQUENCE [LARGE SCALE GENOMIC DNA]</scope>
    <source>
        <strain evidence="12 15">BIOML-A1</strain>
    </source>
</reference>
<dbReference type="InterPro" id="IPR050515">
    <property type="entry name" value="Beta-lactam/transpept"/>
</dbReference>
<keyword evidence="7" id="KW-0573">Peptidoglycan synthesis</keyword>
<keyword evidence="15" id="KW-1185">Reference proteome</keyword>
<evidence type="ECO:0000259" key="11">
    <source>
        <dbReference type="Pfam" id="PF03717"/>
    </source>
</evidence>
<feature type="non-terminal residue" evidence="13">
    <location>
        <position position="77"/>
    </location>
</feature>
<dbReference type="Gene3D" id="3.90.1310.10">
    <property type="entry name" value="Penicillin-binding protein 2a (Domain 2)"/>
    <property type="match status" value="1"/>
</dbReference>
<dbReference type="PANTHER" id="PTHR30627">
    <property type="entry name" value="PEPTIDOGLYCAN D,D-TRANSPEPTIDASE"/>
    <property type="match status" value="1"/>
</dbReference>
<dbReference type="Proteomes" id="UP000291917">
    <property type="component" value="Unassembled WGS sequence"/>
</dbReference>
<keyword evidence="4" id="KW-0378">Hydrolase</keyword>
<dbReference type="InterPro" id="IPR005311">
    <property type="entry name" value="PBP_dimer"/>
</dbReference>
<protein>
    <submittedName>
        <fullName evidence="13">Penicillin-binding protein 2</fullName>
    </submittedName>
</protein>
<dbReference type="GO" id="GO:0009252">
    <property type="term" value="P:peptidoglycan biosynthetic process"/>
    <property type="evidence" value="ECO:0007669"/>
    <property type="project" value="UniProtKB-KW"/>
</dbReference>
<dbReference type="GO" id="GO:0008658">
    <property type="term" value="F:penicillin binding"/>
    <property type="evidence" value="ECO:0007669"/>
    <property type="project" value="InterPro"/>
</dbReference>
<dbReference type="GO" id="GO:0008360">
    <property type="term" value="P:regulation of cell shape"/>
    <property type="evidence" value="ECO:0007669"/>
    <property type="project" value="UniProtKB-KW"/>
</dbReference>
<name>A0A4Q5GXX9_9BACE</name>
<dbReference type="SUPFAM" id="SSF56519">
    <property type="entry name" value="Penicillin binding protein dimerisation domain"/>
    <property type="match status" value="1"/>
</dbReference>
<evidence type="ECO:0000313" key="14">
    <source>
        <dbReference type="Proteomes" id="UP000291917"/>
    </source>
</evidence>
<dbReference type="PANTHER" id="PTHR30627:SF2">
    <property type="entry name" value="PEPTIDOGLYCAN D,D-TRANSPEPTIDASE MRDA"/>
    <property type="match status" value="1"/>
</dbReference>
<dbReference type="GO" id="GO:0071555">
    <property type="term" value="P:cell wall organization"/>
    <property type="evidence" value="ECO:0007669"/>
    <property type="project" value="UniProtKB-KW"/>
</dbReference>
<feature type="domain" description="Penicillin-binding protein dimerisation" evidence="11">
    <location>
        <begin position="52"/>
        <end position="77"/>
    </location>
</feature>
<keyword evidence="4" id="KW-0121">Carboxypeptidase</keyword>
<keyword evidence="3" id="KW-1003">Cell membrane</keyword>
<dbReference type="Pfam" id="PF03717">
    <property type="entry name" value="PBP_dimer"/>
    <property type="match status" value="1"/>
</dbReference>
<evidence type="ECO:0000256" key="5">
    <source>
        <dbReference type="ARBA" id="ARBA00022692"/>
    </source>
</evidence>
<evidence type="ECO:0000256" key="2">
    <source>
        <dbReference type="ARBA" id="ARBA00004236"/>
    </source>
</evidence>
<dbReference type="GO" id="GO:0071972">
    <property type="term" value="F:peptidoglycan L,D-transpeptidase activity"/>
    <property type="evidence" value="ECO:0007669"/>
    <property type="project" value="TreeGrafter"/>
</dbReference>
<dbReference type="Proteomes" id="UP000335496">
    <property type="component" value="Unassembled WGS sequence"/>
</dbReference>
<organism evidence="13 14">
    <name type="scientific">Bacteroides eggerthii</name>
    <dbReference type="NCBI Taxonomy" id="28111"/>
    <lineage>
        <taxon>Bacteria</taxon>
        <taxon>Pseudomonadati</taxon>
        <taxon>Bacteroidota</taxon>
        <taxon>Bacteroidia</taxon>
        <taxon>Bacteroidales</taxon>
        <taxon>Bacteroidaceae</taxon>
        <taxon>Bacteroides</taxon>
    </lineage>
</organism>
<evidence type="ECO:0000256" key="6">
    <source>
        <dbReference type="ARBA" id="ARBA00022960"/>
    </source>
</evidence>
<evidence type="ECO:0000313" key="12">
    <source>
        <dbReference type="EMBL" id="KAA5273768.1"/>
    </source>
</evidence>
<comment type="caution">
    <text evidence="13">The sequence shown here is derived from an EMBL/GenBank/DDBJ whole genome shotgun (WGS) entry which is preliminary data.</text>
</comment>
<evidence type="ECO:0000256" key="7">
    <source>
        <dbReference type="ARBA" id="ARBA00022984"/>
    </source>
</evidence>
<evidence type="ECO:0000256" key="9">
    <source>
        <dbReference type="ARBA" id="ARBA00023316"/>
    </source>
</evidence>
<keyword evidence="6" id="KW-0133">Cell shape</keyword>
<evidence type="ECO:0000256" key="8">
    <source>
        <dbReference type="ARBA" id="ARBA00022989"/>
    </source>
</evidence>
<keyword evidence="4" id="KW-0645">Protease</keyword>
<evidence type="ECO:0000313" key="13">
    <source>
        <dbReference type="EMBL" id="RYT73726.1"/>
    </source>
</evidence>
<keyword evidence="9" id="KW-0961">Cell wall biogenesis/degradation</keyword>
<proteinExistence type="predicted"/>
<keyword evidence="5 10" id="KW-0812">Transmembrane</keyword>
<reference evidence="13 14" key="2">
    <citation type="journal article" date="2019" name="Science, e1252229">
        <title>Invertible promoters mediate bacterial phase variation, antibiotic resistance, and host adaptation in the gut.</title>
        <authorList>
            <person name="Jiang X."/>
            <person name="Hall A.B."/>
            <person name="Arthur T.D."/>
            <person name="Plichta D.R."/>
            <person name="Covington C.T."/>
            <person name="Poyet M."/>
            <person name="Crothers J."/>
            <person name="Moses P.L."/>
            <person name="Tolonen A.C."/>
            <person name="Vlamakis H."/>
            <person name="Alm E.J."/>
            <person name="Xavier R.J."/>
        </authorList>
    </citation>
    <scope>NUCLEOTIDE SEQUENCE [LARGE SCALE GENOMIC DNA]</scope>
    <source>
        <strain evidence="14">bj_0095</strain>
        <strain evidence="13">Bj_0095</strain>
    </source>
</reference>
<evidence type="ECO:0000256" key="1">
    <source>
        <dbReference type="ARBA" id="ARBA00004167"/>
    </source>
</evidence>
<evidence type="ECO:0000313" key="15">
    <source>
        <dbReference type="Proteomes" id="UP000335496"/>
    </source>
</evidence>
<evidence type="ECO:0000256" key="3">
    <source>
        <dbReference type="ARBA" id="ARBA00022475"/>
    </source>
</evidence>
<keyword evidence="10" id="KW-0472">Membrane</keyword>